<dbReference type="OrthoDB" id="3177005at2"/>
<comment type="subcellular location">
    <subcellularLocation>
        <location evidence="1">Cell membrane</location>
        <topology evidence="1">Multi-pass membrane protein</topology>
    </subcellularLocation>
</comment>
<evidence type="ECO:0008006" key="11">
    <source>
        <dbReference type="Google" id="ProtNLM"/>
    </source>
</evidence>
<feature type="transmembrane region" description="Helical" evidence="8">
    <location>
        <begin position="66"/>
        <end position="84"/>
    </location>
</feature>
<name>A0A4P6ZMZ8_9LACO</name>
<evidence type="ECO:0000313" key="10">
    <source>
        <dbReference type="Proteomes" id="UP000294321"/>
    </source>
</evidence>
<dbReference type="EMBL" id="CP034726">
    <property type="protein sequence ID" value="QBP18590.1"/>
    <property type="molecule type" value="Genomic_DNA"/>
</dbReference>
<reference evidence="10" key="1">
    <citation type="submission" date="2018-12" db="EMBL/GenBank/DDBJ databases">
        <title>A new species of lactobacillus.</title>
        <authorList>
            <person name="Jian Y."/>
            <person name="Xin L."/>
            <person name="Hong Z.J."/>
            <person name="Ming L.Z."/>
            <person name="Hong X.Z."/>
        </authorList>
    </citation>
    <scope>NUCLEOTIDE SEQUENCE [LARGE SCALE GENOMIC DNA]</scope>
    <source>
        <strain evidence="10">HSLZ-75</strain>
    </source>
</reference>
<evidence type="ECO:0000256" key="4">
    <source>
        <dbReference type="ARBA" id="ARBA00022475"/>
    </source>
</evidence>
<keyword evidence="3" id="KW-0813">Transport</keyword>
<evidence type="ECO:0000256" key="1">
    <source>
        <dbReference type="ARBA" id="ARBA00004651"/>
    </source>
</evidence>
<dbReference type="AlphaFoldDB" id="A0A4P6ZMZ8"/>
<keyword evidence="4" id="KW-1003">Cell membrane</keyword>
<protein>
    <recommendedName>
        <fullName evidence="11">Branched-chain amino acid ABC transporter permease</fullName>
    </recommendedName>
</protein>
<feature type="transmembrane region" description="Helical" evidence="8">
    <location>
        <begin position="119"/>
        <end position="137"/>
    </location>
</feature>
<gene>
    <name evidence="9" type="ORF">ELX58_05480</name>
</gene>
<comment type="similarity">
    <text evidence="2">Belongs to the AzlC family.</text>
</comment>
<evidence type="ECO:0000313" key="9">
    <source>
        <dbReference type="EMBL" id="QBP18590.1"/>
    </source>
</evidence>
<dbReference type="RefSeq" id="WP_133442149.1">
    <property type="nucleotide sequence ID" value="NZ_CP034726.1"/>
</dbReference>
<proteinExistence type="inferred from homology"/>
<dbReference type="GO" id="GO:1903785">
    <property type="term" value="P:L-valine transmembrane transport"/>
    <property type="evidence" value="ECO:0007669"/>
    <property type="project" value="TreeGrafter"/>
</dbReference>
<accession>A0A4P6ZMZ8</accession>
<dbReference type="Proteomes" id="UP000294321">
    <property type="component" value="Chromosome"/>
</dbReference>
<feature type="transmembrane region" description="Helical" evidence="8">
    <location>
        <begin position="40"/>
        <end position="60"/>
    </location>
</feature>
<dbReference type="KEGG" id="lji:ELX58_05480"/>
<evidence type="ECO:0000256" key="8">
    <source>
        <dbReference type="SAM" id="Phobius"/>
    </source>
</evidence>
<keyword evidence="10" id="KW-1185">Reference proteome</keyword>
<dbReference type="PANTHER" id="PTHR34979:SF1">
    <property type="entry name" value="INNER MEMBRANE PROTEIN YGAZ"/>
    <property type="match status" value="1"/>
</dbReference>
<keyword evidence="6 8" id="KW-1133">Transmembrane helix</keyword>
<feature type="transmembrane region" description="Helical" evidence="8">
    <location>
        <begin position="96"/>
        <end position="113"/>
    </location>
</feature>
<evidence type="ECO:0000256" key="2">
    <source>
        <dbReference type="ARBA" id="ARBA00010735"/>
    </source>
</evidence>
<sequence length="138" mass="15461">MTNFISRLKAGVLVLFSLKFDKLNFTNHKLSFRWFNTSNLISYTTWVVASFLGAVVTNVIPNPQKLGINFVIIAMFIGILYLQFISNQVLDKKLQLIVIGTVLILVYFGMVVIPSDLLILVITLLGCFVGVLLKHAIN</sequence>
<dbReference type="InterPro" id="IPR011606">
    <property type="entry name" value="Brnchd-chn_aa_trnsp_permease"/>
</dbReference>
<keyword evidence="5 8" id="KW-0812">Transmembrane</keyword>
<evidence type="ECO:0000256" key="3">
    <source>
        <dbReference type="ARBA" id="ARBA00022448"/>
    </source>
</evidence>
<keyword evidence="7 8" id="KW-0472">Membrane</keyword>
<organism evidence="9 10">
    <name type="scientific">Acetilactobacillus jinshanensis</name>
    <dbReference type="NCBI Taxonomy" id="1720083"/>
    <lineage>
        <taxon>Bacteria</taxon>
        <taxon>Bacillati</taxon>
        <taxon>Bacillota</taxon>
        <taxon>Bacilli</taxon>
        <taxon>Lactobacillales</taxon>
        <taxon>Lactobacillaceae</taxon>
        <taxon>Acetilactobacillus</taxon>
    </lineage>
</organism>
<evidence type="ECO:0000256" key="6">
    <source>
        <dbReference type="ARBA" id="ARBA00022989"/>
    </source>
</evidence>
<dbReference type="PANTHER" id="PTHR34979">
    <property type="entry name" value="INNER MEMBRANE PROTEIN YGAZ"/>
    <property type="match status" value="1"/>
</dbReference>
<evidence type="ECO:0000256" key="5">
    <source>
        <dbReference type="ARBA" id="ARBA00022692"/>
    </source>
</evidence>
<dbReference type="GO" id="GO:0005886">
    <property type="term" value="C:plasma membrane"/>
    <property type="evidence" value="ECO:0007669"/>
    <property type="project" value="UniProtKB-SubCell"/>
</dbReference>
<evidence type="ECO:0000256" key="7">
    <source>
        <dbReference type="ARBA" id="ARBA00023136"/>
    </source>
</evidence>